<name>A0A2W5F0G2_9SPHI</name>
<organism evidence="2 3">
    <name type="scientific">Pseudopedobacter saltans</name>
    <dbReference type="NCBI Taxonomy" id="151895"/>
    <lineage>
        <taxon>Bacteria</taxon>
        <taxon>Pseudomonadati</taxon>
        <taxon>Bacteroidota</taxon>
        <taxon>Sphingobacteriia</taxon>
        <taxon>Sphingobacteriales</taxon>
        <taxon>Sphingobacteriaceae</taxon>
        <taxon>Pseudopedobacter</taxon>
    </lineage>
</organism>
<dbReference type="EMBL" id="QFOI01000204">
    <property type="protein sequence ID" value="PZP47070.1"/>
    <property type="molecule type" value="Genomic_DNA"/>
</dbReference>
<feature type="non-terminal residue" evidence="2">
    <location>
        <position position="1"/>
    </location>
</feature>
<reference evidence="2 3" key="1">
    <citation type="submission" date="2017-11" db="EMBL/GenBank/DDBJ databases">
        <title>Infants hospitalized years apart are colonized by the same room-sourced microbial strains.</title>
        <authorList>
            <person name="Brooks B."/>
            <person name="Olm M.R."/>
            <person name="Firek B.A."/>
            <person name="Baker R."/>
            <person name="Thomas B.C."/>
            <person name="Morowitz M.J."/>
            <person name="Banfield J.F."/>
        </authorList>
    </citation>
    <scope>NUCLEOTIDE SEQUENCE [LARGE SCALE GENOMIC DNA]</scope>
    <source>
        <strain evidence="2">S2_009_000_R2_76</strain>
    </source>
</reference>
<comment type="caution">
    <text evidence="2">The sequence shown here is derived from an EMBL/GenBank/DDBJ whole genome shotgun (WGS) entry which is preliminary data.</text>
</comment>
<evidence type="ECO:0000313" key="2">
    <source>
        <dbReference type="EMBL" id="PZP47070.1"/>
    </source>
</evidence>
<feature type="domain" description="Virulence-associated protein E-like" evidence="1">
    <location>
        <begin position="1"/>
        <end position="61"/>
    </location>
</feature>
<dbReference type="PANTHER" id="PTHR34985:SF1">
    <property type="entry name" value="SLR0554 PROTEIN"/>
    <property type="match status" value="1"/>
</dbReference>
<protein>
    <recommendedName>
        <fullName evidence="1">Virulence-associated protein E-like domain-containing protein</fullName>
    </recommendedName>
</protein>
<evidence type="ECO:0000313" key="3">
    <source>
        <dbReference type="Proteomes" id="UP000249645"/>
    </source>
</evidence>
<evidence type="ECO:0000259" key="1">
    <source>
        <dbReference type="Pfam" id="PF05272"/>
    </source>
</evidence>
<dbReference type="AlphaFoldDB" id="A0A2W5F0G2"/>
<accession>A0A2W5F0G2</accession>
<dbReference type="Pfam" id="PF05272">
    <property type="entry name" value="VapE-like_dom"/>
    <property type="match status" value="1"/>
</dbReference>
<proteinExistence type="predicted"/>
<sequence>GRRVEDFPRSCIFTASTNNFSFLKDPTGNRRFWPIPTNPDKALKNPLNDLPFERDQIWAEAFLLPLWVPRILLNCGKSS</sequence>
<dbReference type="InterPro" id="IPR007936">
    <property type="entry name" value="VapE-like_dom"/>
</dbReference>
<gene>
    <name evidence="2" type="ORF">DI598_11450</name>
</gene>
<dbReference type="PANTHER" id="PTHR34985">
    <property type="entry name" value="SLR0554 PROTEIN"/>
    <property type="match status" value="1"/>
</dbReference>
<dbReference type="Proteomes" id="UP000249645">
    <property type="component" value="Unassembled WGS sequence"/>
</dbReference>